<keyword evidence="3" id="KW-0285">Flavoprotein</keyword>
<feature type="binding site" evidence="2">
    <location>
        <position position="142"/>
    </location>
    <ligand>
        <name>FAD</name>
        <dbReference type="ChEBI" id="CHEBI:57692"/>
    </ligand>
</feature>
<dbReference type="EMBL" id="OU898278">
    <property type="protein sequence ID" value="CAG9831002.1"/>
    <property type="molecule type" value="Genomic_DNA"/>
</dbReference>
<dbReference type="Gene3D" id="3.30.560.10">
    <property type="entry name" value="Glucose Oxidase, domain 3"/>
    <property type="match status" value="1"/>
</dbReference>
<dbReference type="PROSITE" id="PS00623">
    <property type="entry name" value="GMC_OXRED_1"/>
    <property type="match status" value="1"/>
</dbReference>
<dbReference type="AlphaFoldDB" id="A0A9N9SWV3"/>
<keyword evidence="2 3" id="KW-0274">FAD</keyword>
<dbReference type="Proteomes" id="UP001153709">
    <property type="component" value="Chromosome 3"/>
</dbReference>
<evidence type="ECO:0000256" key="2">
    <source>
        <dbReference type="PIRSR" id="PIRSR000137-2"/>
    </source>
</evidence>
<dbReference type="PIRSF" id="PIRSF000137">
    <property type="entry name" value="Alcohol_oxidase"/>
    <property type="match status" value="1"/>
</dbReference>
<evidence type="ECO:0000259" key="4">
    <source>
        <dbReference type="PROSITE" id="PS00623"/>
    </source>
</evidence>
<feature type="binding site" evidence="2">
    <location>
        <position position="138"/>
    </location>
    <ligand>
        <name>FAD</name>
        <dbReference type="ChEBI" id="CHEBI:57692"/>
    </ligand>
</feature>
<name>A0A9N9SWV3_DIABA</name>
<dbReference type="SUPFAM" id="SSF54373">
    <property type="entry name" value="FAD-linked reductases, C-terminal domain"/>
    <property type="match status" value="1"/>
</dbReference>
<dbReference type="PANTHER" id="PTHR11552:SF215">
    <property type="entry name" value="FI02019P"/>
    <property type="match status" value="1"/>
</dbReference>
<gene>
    <name evidence="5" type="ORF">DIABBA_LOCUS4640</name>
</gene>
<dbReference type="PANTHER" id="PTHR11552">
    <property type="entry name" value="GLUCOSE-METHANOL-CHOLINE GMC OXIDOREDUCTASE"/>
    <property type="match status" value="1"/>
</dbReference>
<evidence type="ECO:0000313" key="5">
    <source>
        <dbReference type="EMBL" id="CAG9831002.1"/>
    </source>
</evidence>
<comment type="cofactor">
    <cofactor evidence="2">
        <name>FAD</name>
        <dbReference type="ChEBI" id="CHEBI:57692"/>
    </cofactor>
</comment>
<evidence type="ECO:0000256" key="3">
    <source>
        <dbReference type="RuleBase" id="RU003968"/>
    </source>
</evidence>
<dbReference type="SUPFAM" id="SSF51905">
    <property type="entry name" value="FAD/NAD(P)-binding domain"/>
    <property type="match status" value="1"/>
</dbReference>
<organism evidence="5 6">
    <name type="scientific">Diabrotica balteata</name>
    <name type="common">Banded cucumber beetle</name>
    <dbReference type="NCBI Taxonomy" id="107213"/>
    <lineage>
        <taxon>Eukaryota</taxon>
        <taxon>Metazoa</taxon>
        <taxon>Ecdysozoa</taxon>
        <taxon>Arthropoda</taxon>
        <taxon>Hexapoda</taxon>
        <taxon>Insecta</taxon>
        <taxon>Pterygota</taxon>
        <taxon>Neoptera</taxon>
        <taxon>Endopterygota</taxon>
        <taxon>Coleoptera</taxon>
        <taxon>Polyphaga</taxon>
        <taxon>Cucujiformia</taxon>
        <taxon>Chrysomeloidea</taxon>
        <taxon>Chrysomelidae</taxon>
        <taxon>Galerucinae</taxon>
        <taxon>Diabroticina</taxon>
        <taxon>Diabroticites</taxon>
        <taxon>Diabrotica</taxon>
    </lineage>
</organism>
<feature type="domain" description="Glucose-methanol-choline oxidoreductase N-terminal" evidence="4">
    <location>
        <begin position="136"/>
        <end position="159"/>
    </location>
</feature>
<feature type="binding site" evidence="2">
    <location>
        <position position="262"/>
    </location>
    <ligand>
        <name>FAD</name>
        <dbReference type="ChEBI" id="CHEBI:57692"/>
    </ligand>
</feature>
<reference evidence="5" key="1">
    <citation type="submission" date="2022-01" db="EMBL/GenBank/DDBJ databases">
        <authorList>
            <person name="King R."/>
        </authorList>
    </citation>
    <scope>NUCLEOTIDE SEQUENCE</scope>
</reference>
<dbReference type="Pfam" id="PF00732">
    <property type="entry name" value="GMC_oxred_N"/>
    <property type="match status" value="1"/>
</dbReference>
<comment type="similarity">
    <text evidence="1 3">Belongs to the GMC oxidoreductase family.</text>
</comment>
<dbReference type="InterPro" id="IPR007867">
    <property type="entry name" value="GMC_OxRtase_C"/>
</dbReference>
<dbReference type="Pfam" id="PF05199">
    <property type="entry name" value="GMC_oxred_C"/>
    <property type="match status" value="1"/>
</dbReference>
<protein>
    <recommendedName>
        <fullName evidence="4">Glucose-methanol-choline oxidoreductase N-terminal domain-containing protein</fullName>
    </recommendedName>
</protein>
<proteinExistence type="inferred from homology"/>
<dbReference type="Gene3D" id="3.50.50.60">
    <property type="entry name" value="FAD/NAD(P)-binding domain"/>
    <property type="match status" value="1"/>
</dbReference>
<dbReference type="OrthoDB" id="269227at2759"/>
<dbReference type="InterPro" id="IPR012132">
    <property type="entry name" value="GMC_OxRdtase"/>
</dbReference>
<dbReference type="GO" id="GO:0016614">
    <property type="term" value="F:oxidoreductase activity, acting on CH-OH group of donors"/>
    <property type="evidence" value="ECO:0007669"/>
    <property type="project" value="InterPro"/>
</dbReference>
<dbReference type="InterPro" id="IPR036188">
    <property type="entry name" value="FAD/NAD-bd_sf"/>
</dbReference>
<dbReference type="InterPro" id="IPR000172">
    <property type="entry name" value="GMC_OxRdtase_N"/>
</dbReference>
<sequence length="613" mass="68326">MDLTSTISDSCPGNLQGASGFFFLTLINSLLQSKCKLGSKEVYNENYGPLIKDGDEFDFIVVGSGSAGSVVANKLTENSEWRVLVLEAGGYPSASSDIPAALASLHQTDEDWQYKMEPTEKACLAFKDGICKSPRGKVLGGTSTINAMLFCKGNSKDYDEWAEMGNTGWEWDNVKKQFEGLSKIMPECNNKYDSGEPIINALNEANKLLGYKIHEDYNPEDPLGTVTGNVCIQNGQRQNTAKVLLGKYKNRKNLYVATNSFVEKILIDPETTEAAGVVVRINGKTLTVKATKEVILSAGVINSPQLLMLSGIGPRKNLEEVGINLIKELPVGEHLENHIIHIGLDIVLSPDSILPEHRPDRMQDILYEYFMHQTGHLATIGTSNYWNFINTKNNSKFPDLMFHYSLFAQHDNSMLPTLLSHAMGVNDDVLLSKLEYLKTNNLLVIFPTLLNTKSVGKVLLKSKNPQDHPLIFNGFLSDEKDEDLNCMLEGIRYIEKIIETPPLLKFNPEIAKLNLPACDAYEFRSDDYWKCSLRQLTAHLYHLTSTCRMGPKDDGTSVVDPRLRVHGIKKLRVADASIMPKITSAQTHAPSMMIGHKAAEMIKEDWTKKHEEL</sequence>
<evidence type="ECO:0000313" key="6">
    <source>
        <dbReference type="Proteomes" id="UP001153709"/>
    </source>
</evidence>
<keyword evidence="6" id="KW-1185">Reference proteome</keyword>
<accession>A0A9N9SWV3</accession>
<dbReference type="GO" id="GO:0050660">
    <property type="term" value="F:flavin adenine dinucleotide binding"/>
    <property type="evidence" value="ECO:0007669"/>
    <property type="project" value="InterPro"/>
</dbReference>
<evidence type="ECO:0000256" key="1">
    <source>
        <dbReference type="ARBA" id="ARBA00010790"/>
    </source>
</evidence>